<keyword evidence="1" id="KW-0812">Transmembrane</keyword>
<dbReference type="EMBL" id="JAERQU010000070">
    <property type="protein sequence ID" value="MBS8121374.1"/>
    <property type="molecule type" value="Genomic_DNA"/>
</dbReference>
<dbReference type="EMBL" id="JAERQW010000071">
    <property type="protein sequence ID" value="MBS8130250.1"/>
    <property type="molecule type" value="Genomic_DNA"/>
</dbReference>
<evidence type="ECO:0000313" key="7">
    <source>
        <dbReference type="Proteomes" id="UP000679789"/>
    </source>
</evidence>
<feature type="domain" description="DUF8164" evidence="2">
    <location>
        <begin position="5"/>
        <end position="185"/>
    </location>
</feature>
<organism evidence="6 7">
    <name type="scientific">Haloferax volcanii</name>
    <name type="common">Halobacterium volcanii</name>
    <dbReference type="NCBI Taxonomy" id="2246"/>
    <lineage>
        <taxon>Archaea</taxon>
        <taxon>Methanobacteriati</taxon>
        <taxon>Methanobacteriota</taxon>
        <taxon>Stenosarchaea group</taxon>
        <taxon>Halobacteria</taxon>
        <taxon>Halobacteriales</taxon>
        <taxon>Haloferacaceae</taxon>
        <taxon>Haloferax</taxon>
    </lineage>
</organism>
<evidence type="ECO:0000313" key="4">
    <source>
        <dbReference type="EMBL" id="MBS8126382.1"/>
    </source>
</evidence>
<gene>
    <name evidence="3" type="ORF">JK351_19820</name>
    <name evidence="6" type="ORF">JK352_19785</name>
    <name evidence="5" type="ORF">JK353_19805</name>
    <name evidence="4" type="ORF">JK354_19805</name>
</gene>
<dbReference type="RefSeq" id="WP_144064035.1">
    <property type="nucleotide sequence ID" value="NZ_JAERQU010000070.1"/>
</dbReference>
<dbReference type="EMBL" id="JAERQV010000070">
    <property type="protein sequence ID" value="MBS8126382.1"/>
    <property type="molecule type" value="Genomic_DNA"/>
</dbReference>
<dbReference type="Proteomes" id="UP000676028">
    <property type="component" value="Unassembled WGS sequence"/>
</dbReference>
<sequence>MDADFTIIPIVENPVVNKGETVRIQLFVSGSGSHSKHKLYINYSYENLLDTSEPKNGSIGFFKMPITTDSGGINISSQELPPNASYFYEPSRFGTATGKMTGETPDGQVPVRVSEATADGYPPMWVELNISSEATPGDYGIPITFTHYDESTVAVTKETPTFHVNTWAEKHRTKIELVGVIAALIAFFAFLIQALDVIGWI</sequence>
<proteinExistence type="predicted"/>
<evidence type="ECO:0000313" key="5">
    <source>
        <dbReference type="EMBL" id="MBS8130250.1"/>
    </source>
</evidence>
<accession>A0A8T5D3P4</accession>
<dbReference type="AlphaFoldDB" id="A0A8T5D3P4"/>
<name>A0A8T5D3P4_HALVO</name>
<evidence type="ECO:0000256" key="1">
    <source>
        <dbReference type="SAM" id="Phobius"/>
    </source>
</evidence>
<keyword evidence="1" id="KW-1133">Transmembrane helix</keyword>
<protein>
    <recommendedName>
        <fullName evidence="2">DUF8164 domain-containing protein</fullName>
    </recommendedName>
</protein>
<evidence type="ECO:0000313" key="6">
    <source>
        <dbReference type="EMBL" id="MBS8134113.1"/>
    </source>
</evidence>
<reference evidence="6" key="1">
    <citation type="journal article" date="2021" name="Nat. Microbiol.">
        <title>Cell division in the archaeon Haloferax volcanii relies on two FtsZ proteins with distinct functions in division ring assembly and constriction.</title>
        <authorList>
            <person name="Liao Y."/>
            <person name="Ithurbide S."/>
            <person name="Evenhuis C."/>
            <person name="Loewe J."/>
            <person name="Duggin I.G."/>
        </authorList>
    </citation>
    <scope>NUCLEOTIDE SEQUENCE</scope>
    <source>
        <strain evidence="3">H98</strain>
        <strain evidence="6">ID112 - delta_ftsZ1_delta_ftsZ2</strain>
        <strain evidence="4">ID76 - delta_ftsZ1</strain>
        <strain evidence="5">ID77 - delta_ftsZ2</strain>
    </source>
</reference>
<dbReference type="InterPro" id="IPR058478">
    <property type="entry name" value="DUF8164"/>
</dbReference>
<dbReference type="Proteomes" id="UP000678484">
    <property type="component" value="Unassembled WGS sequence"/>
</dbReference>
<keyword evidence="1" id="KW-0472">Membrane</keyword>
<dbReference type="Pfam" id="PF26498">
    <property type="entry name" value="DUF8164"/>
    <property type="match status" value="1"/>
</dbReference>
<comment type="caution">
    <text evidence="6">The sequence shown here is derived from an EMBL/GenBank/DDBJ whole genome shotgun (WGS) entry which is preliminary data.</text>
</comment>
<feature type="transmembrane region" description="Helical" evidence="1">
    <location>
        <begin position="177"/>
        <end position="195"/>
    </location>
</feature>
<dbReference type="EMBL" id="JAERQX010000069">
    <property type="protein sequence ID" value="MBS8134113.1"/>
    <property type="molecule type" value="Genomic_DNA"/>
</dbReference>
<evidence type="ECO:0000259" key="2">
    <source>
        <dbReference type="Pfam" id="PF26498"/>
    </source>
</evidence>
<evidence type="ECO:0000313" key="3">
    <source>
        <dbReference type="EMBL" id="MBS8121374.1"/>
    </source>
</evidence>
<dbReference type="Proteomes" id="UP000679789">
    <property type="component" value="Unassembled WGS sequence"/>
</dbReference>
<dbReference type="Proteomes" id="UP000679371">
    <property type="component" value="Unassembled WGS sequence"/>
</dbReference>
<dbReference type="GeneID" id="41060897"/>